<evidence type="ECO:0000313" key="2">
    <source>
        <dbReference type="EMBL" id="QQD17012.1"/>
    </source>
</evidence>
<dbReference type="Pfam" id="PF13795">
    <property type="entry name" value="HupE_UreJ_2"/>
    <property type="match status" value="1"/>
</dbReference>
<feature type="transmembrane region" description="Helical" evidence="1">
    <location>
        <begin position="355"/>
        <end position="376"/>
    </location>
</feature>
<dbReference type="AlphaFoldDB" id="A0A7T4QYJ6"/>
<dbReference type="Proteomes" id="UP000596063">
    <property type="component" value="Chromosome"/>
</dbReference>
<accession>A0A7T4QYJ6</accession>
<reference evidence="2 3" key="1">
    <citation type="submission" date="2020-12" db="EMBL/GenBank/DDBJ databases">
        <authorList>
            <person name="Shan Y."/>
        </authorList>
    </citation>
    <scope>NUCLEOTIDE SEQUENCE [LARGE SCALE GENOMIC DNA]</scope>
    <source>
        <strain evidence="3">csc3.9</strain>
    </source>
</reference>
<keyword evidence="1" id="KW-1133">Transmembrane helix</keyword>
<evidence type="ECO:0000313" key="3">
    <source>
        <dbReference type="Proteomes" id="UP000596063"/>
    </source>
</evidence>
<dbReference type="EMBL" id="CP066167">
    <property type="protein sequence ID" value="QQD17012.1"/>
    <property type="molecule type" value="Genomic_DNA"/>
</dbReference>
<feature type="transmembrane region" description="Helical" evidence="1">
    <location>
        <begin position="265"/>
        <end position="286"/>
    </location>
</feature>
<evidence type="ECO:0000256" key="1">
    <source>
        <dbReference type="SAM" id="Phobius"/>
    </source>
</evidence>
<sequence length="379" mass="40756">MSYRETAMSPVGKAIWTNIKALLLVGLLLLTPGLVQAHKVSDSFLYLTDHSVRLDLAIEDLLRLDGVGGAPLDHNGDGRVIWGELLAAEGRLATAITGGISLRLGQSPCNVAATLAGISRHSDGPYSAWQIESPCLTQGGDLSLSYDLLFKQDPLHRGLYRLQRDGGEAHFGVLSPQSNRVSWAEMGYWSTAKAFFVQGVIHLVTGYDHLLFLLALLLPVLREQSGERRLSTVVRETVWIVTMFTAAHSVTLALATLGYVSLPSAPVEVAIALSVTAAALLALSPLHYHYQMALAFGFGLIHGLGFAGMLAGLLDATAGKAVALLSFNVGIELAQLLLVAVLVPILYALRNYRTFFNIASPMTSTAIAVVGLYWAWLRV</sequence>
<keyword evidence="1" id="KW-0812">Transmembrane</keyword>
<name>A0A7T4QYJ6_9GAMM</name>
<dbReference type="KEGG" id="snan:I6N98_11540"/>
<proteinExistence type="predicted"/>
<protein>
    <submittedName>
        <fullName evidence="2">HupE/UreJ family protein</fullName>
    </submittedName>
</protein>
<organism evidence="2 3">
    <name type="scientific">Spongiibacter nanhainus</name>
    <dbReference type="NCBI Taxonomy" id="2794344"/>
    <lineage>
        <taxon>Bacteria</taxon>
        <taxon>Pseudomonadati</taxon>
        <taxon>Pseudomonadota</taxon>
        <taxon>Gammaproteobacteria</taxon>
        <taxon>Cellvibrionales</taxon>
        <taxon>Spongiibacteraceae</taxon>
        <taxon>Spongiibacter</taxon>
    </lineage>
</organism>
<feature type="transmembrane region" description="Helical" evidence="1">
    <location>
        <begin position="195"/>
        <end position="218"/>
    </location>
</feature>
<gene>
    <name evidence="2" type="ORF">I6N98_11540</name>
</gene>
<feature type="transmembrane region" description="Helical" evidence="1">
    <location>
        <begin position="238"/>
        <end position="259"/>
    </location>
</feature>
<keyword evidence="3" id="KW-1185">Reference proteome</keyword>
<feature type="transmembrane region" description="Helical" evidence="1">
    <location>
        <begin position="325"/>
        <end position="348"/>
    </location>
</feature>
<keyword evidence="1" id="KW-0472">Membrane</keyword>
<dbReference type="RefSeq" id="WP_198568514.1">
    <property type="nucleotide sequence ID" value="NZ_CP066167.1"/>
</dbReference>
<feature type="transmembrane region" description="Helical" evidence="1">
    <location>
        <begin position="293"/>
        <end position="313"/>
    </location>
</feature>
<dbReference type="InterPro" id="IPR032809">
    <property type="entry name" value="Put_HupE_UreJ"/>
</dbReference>